<keyword evidence="5" id="KW-0521">NADP</keyword>
<dbReference type="GO" id="GO:0008446">
    <property type="term" value="F:GDP-mannose 4,6-dehydratase activity"/>
    <property type="evidence" value="ECO:0007669"/>
    <property type="project" value="UniProtKB-EC"/>
</dbReference>
<dbReference type="CDD" id="cd05260">
    <property type="entry name" value="GDP_MD_SDR_e"/>
    <property type="match status" value="1"/>
</dbReference>
<evidence type="ECO:0000256" key="2">
    <source>
        <dbReference type="ARBA" id="ARBA00009263"/>
    </source>
</evidence>
<comment type="catalytic activity">
    <reaction evidence="5">
        <text>GDP-alpha-D-mannose = GDP-4-dehydro-alpha-D-rhamnose + H2O</text>
        <dbReference type="Rhea" id="RHEA:23820"/>
        <dbReference type="ChEBI" id="CHEBI:15377"/>
        <dbReference type="ChEBI" id="CHEBI:57527"/>
        <dbReference type="ChEBI" id="CHEBI:57964"/>
        <dbReference type="EC" id="4.2.1.47"/>
    </reaction>
</comment>
<evidence type="ECO:0000256" key="1">
    <source>
        <dbReference type="ARBA" id="ARBA00001937"/>
    </source>
</evidence>
<dbReference type="PANTHER" id="PTHR43715">
    <property type="entry name" value="GDP-MANNOSE 4,6-DEHYDRATASE"/>
    <property type="match status" value="1"/>
</dbReference>
<evidence type="ECO:0000256" key="4">
    <source>
        <dbReference type="ARBA" id="ARBA00023239"/>
    </source>
</evidence>
<dbReference type="NCBIfam" id="TIGR01472">
    <property type="entry name" value="gmd"/>
    <property type="match status" value="1"/>
</dbReference>
<evidence type="ECO:0000259" key="6">
    <source>
        <dbReference type="Pfam" id="PF16363"/>
    </source>
</evidence>
<dbReference type="InterPro" id="IPR006368">
    <property type="entry name" value="GDP_Man_deHydtase"/>
</dbReference>
<sequence>MQKRALITGITGQDGAYLAEFLLEKGYEVHGIKRRTSLFNTDRIDHIYKDQHEDDVKFFLHYGDMTDSTNLIRIIQQVQPDEIYNLAAQSHVQVSFDTPEYTANADALGTLRILEAIRILGLEKKTKFYQASTSELYGLVQETPQKETTPFYPRSPYAAAKLYAYWITVNYREAYGMYACNGILFNHESPLRGETFVTRKITRAVARIKLGMQNKLYLGNLDAKRDWGFAKDYVEAMWLILQQEQAEDFVIATGQTTKVRDFVELAFQEIGIEILWQGSGVEEKGIDKATGKVLVEVDPRYFRPTEVELLLGDPSKAKVKLGWEPKTTLDELVSMMVREDLKSAERDVLCEKNGFEVRQYNE</sequence>
<dbReference type="Gene3D" id="3.40.50.720">
    <property type="entry name" value="NAD(P)-binding Rossmann-like Domain"/>
    <property type="match status" value="1"/>
</dbReference>
<dbReference type="PANTHER" id="PTHR43715:SF1">
    <property type="entry name" value="GDP-MANNOSE 4,6 DEHYDRATASE"/>
    <property type="match status" value="1"/>
</dbReference>
<comment type="caution">
    <text evidence="7">The sequence shown here is derived from an EMBL/GenBank/DDBJ whole genome shotgun (WGS) entry which is preliminary data.</text>
</comment>
<comment type="caution">
    <text evidence="5">Lacks conserved residue(s) required for the propagation of feature annotation.</text>
</comment>
<dbReference type="SUPFAM" id="SSF51735">
    <property type="entry name" value="NAD(P)-binding Rossmann-fold domains"/>
    <property type="match status" value="1"/>
</dbReference>
<evidence type="ECO:0000313" key="7">
    <source>
        <dbReference type="EMBL" id="CVK19923.1"/>
    </source>
</evidence>
<feature type="domain" description="NAD(P)-binding" evidence="6">
    <location>
        <begin position="6"/>
        <end position="336"/>
    </location>
</feature>
<dbReference type="Proteomes" id="UP000245702">
    <property type="component" value="Unassembled WGS sequence"/>
</dbReference>
<organism evidence="7 8">
    <name type="scientific">Sporomusa sphaeroides DSM 2875</name>
    <dbReference type="NCBI Taxonomy" id="1337886"/>
    <lineage>
        <taxon>Bacteria</taxon>
        <taxon>Bacillati</taxon>
        <taxon>Bacillota</taxon>
        <taxon>Negativicutes</taxon>
        <taxon>Selenomonadales</taxon>
        <taxon>Sporomusaceae</taxon>
        <taxon>Sporomusa</taxon>
    </lineage>
</organism>
<comment type="cofactor">
    <cofactor evidence="1 5">
        <name>NADP(+)</name>
        <dbReference type="ChEBI" id="CHEBI:58349"/>
    </cofactor>
</comment>
<dbReference type="Gene3D" id="3.90.25.10">
    <property type="entry name" value="UDP-galactose 4-epimerase, domain 1"/>
    <property type="match status" value="1"/>
</dbReference>
<comment type="function">
    <text evidence="5">Catalyzes the conversion of GDP-D-mannose to GDP-4-dehydro-6-deoxy-D-mannose.</text>
</comment>
<dbReference type="EMBL" id="FCOW01000013">
    <property type="protein sequence ID" value="CVK19923.1"/>
    <property type="molecule type" value="Genomic_DNA"/>
</dbReference>
<gene>
    <name evidence="5 7" type="primary">gmd</name>
    <name evidence="7" type="ORF">SSPH_02590</name>
</gene>
<comment type="similarity">
    <text evidence="2 5">Belongs to the NAD(P)-dependent epimerase/dehydratase family. GDP-mannose 4,6-dehydratase subfamily.</text>
</comment>
<dbReference type="RefSeq" id="WP_075757187.1">
    <property type="nucleotide sequence ID" value="NZ_CP146991.1"/>
</dbReference>
<name>A0ABP2C8G3_9FIRM</name>
<keyword evidence="8" id="KW-1185">Reference proteome</keyword>
<evidence type="ECO:0000313" key="8">
    <source>
        <dbReference type="Proteomes" id="UP000245702"/>
    </source>
</evidence>
<proteinExistence type="inferred from homology"/>
<evidence type="ECO:0000256" key="5">
    <source>
        <dbReference type="HAMAP-Rule" id="MF_00955"/>
    </source>
</evidence>
<dbReference type="InterPro" id="IPR036291">
    <property type="entry name" value="NAD(P)-bd_dom_sf"/>
</dbReference>
<dbReference type="InterPro" id="IPR016040">
    <property type="entry name" value="NAD(P)-bd_dom"/>
</dbReference>
<reference evidence="7 8" key="1">
    <citation type="submission" date="2016-01" db="EMBL/GenBank/DDBJ databases">
        <authorList>
            <person name="Brown R."/>
        </authorList>
    </citation>
    <scope>NUCLEOTIDE SEQUENCE [LARGE SCALE GENOMIC DNA]</scope>
    <source>
        <strain evidence="7">Sporomusa sphaeroides DSM 2875</strain>
    </source>
</reference>
<protein>
    <recommendedName>
        <fullName evidence="3 5">GDP-mannose 4,6-dehydratase</fullName>
        <ecNumber evidence="3 5">4.2.1.47</ecNumber>
    </recommendedName>
    <alternativeName>
        <fullName evidence="5">GDP-D-mannose dehydratase</fullName>
    </alternativeName>
</protein>
<dbReference type="Pfam" id="PF16363">
    <property type="entry name" value="GDP_Man_Dehyd"/>
    <property type="match status" value="1"/>
</dbReference>
<accession>A0ABP2C8G3</accession>
<dbReference type="EC" id="4.2.1.47" evidence="3 5"/>
<evidence type="ECO:0000256" key="3">
    <source>
        <dbReference type="ARBA" id="ARBA00011989"/>
    </source>
</evidence>
<dbReference type="HAMAP" id="MF_00955">
    <property type="entry name" value="GDP_Man_dehydratase"/>
    <property type="match status" value="1"/>
</dbReference>
<keyword evidence="4 5" id="KW-0456">Lyase</keyword>